<keyword evidence="2" id="KW-1185">Reference proteome</keyword>
<protein>
    <submittedName>
        <fullName evidence="1">Uncharacterized protein</fullName>
    </submittedName>
</protein>
<name>A0ABW7YMD3_9ACTN</name>
<accession>A0ABW7YMD3</accession>
<dbReference type="EMBL" id="JBITGY010000002">
    <property type="protein sequence ID" value="MFI6496892.1"/>
    <property type="molecule type" value="Genomic_DNA"/>
</dbReference>
<organism evidence="1 2">
    <name type="scientific">Nonomuraea typhae</name>
    <dbReference type="NCBI Taxonomy" id="2603600"/>
    <lineage>
        <taxon>Bacteria</taxon>
        <taxon>Bacillati</taxon>
        <taxon>Actinomycetota</taxon>
        <taxon>Actinomycetes</taxon>
        <taxon>Streptosporangiales</taxon>
        <taxon>Streptosporangiaceae</taxon>
        <taxon>Nonomuraea</taxon>
    </lineage>
</organism>
<dbReference type="RefSeq" id="WP_397079365.1">
    <property type="nucleotide sequence ID" value="NZ_JBITGY010000002.1"/>
</dbReference>
<evidence type="ECO:0000313" key="2">
    <source>
        <dbReference type="Proteomes" id="UP001612741"/>
    </source>
</evidence>
<gene>
    <name evidence="1" type="ORF">ACIBG2_05895</name>
</gene>
<reference evidence="1 2" key="1">
    <citation type="submission" date="2024-10" db="EMBL/GenBank/DDBJ databases">
        <title>The Natural Products Discovery Center: Release of the First 8490 Sequenced Strains for Exploring Actinobacteria Biosynthetic Diversity.</title>
        <authorList>
            <person name="Kalkreuter E."/>
            <person name="Kautsar S.A."/>
            <person name="Yang D."/>
            <person name="Bader C.D."/>
            <person name="Teijaro C.N."/>
            <person name="Fluegel L."/>
            <person name="Davis C.M."/>
            <person name="Simpson J.R."/>
            <person name="Lauterbach L."/>
            <person name="Steele A.D."/>
            <person name="Gui C."/>
            <person name="Meng S."/>
            <person name="Li G."/>
            <person name="Viehrig K."/>
            <person name="Ye F."/>
            <person name="Su P."/>
            <person name="Kiefer A.F."/>
            <person name="Nichols A."/>
            <person name="Cepeda A.J."/>
            <person name="Yan W."/>
            <person name="Fan B."/>
            <person name="Jiang Y."/>
            <person name="Adhikari A."/>
            <person name="Zheng C.-J."/>
            <person name="Schuster L."/>
            <person name="Cowan T.M."/>
            <person name="Smanski M.J."/>
            <person name="Chevrette M.G."/>
            <person name="De Carvalho L.P.S."/>
            <person name="Shen B."/>
        </authorList>
    </citation>
    <scope>NUCLEOTIDE SEQUENCE [LARGE SCALE GENOMIC DNA]</scope>
    <source>
        <strain evidence="1 2">NPDC050545</strain>
    </source>
</reference>
<comment type="caution">
    <text evidence="1">The sequence shown here is derived from an EMBL/GenBank/DDBJ whole genome shotgun (WGS) entry which is preliminary data.</text>
</comment>
<proteinExistence type="predicted"/>
<evidence type="ECO:0000313" key="1">
    <source>
        <dbReference type="EMBL" id="MFI6496892.1"/>
    </source>
</evidence>
<sequence>MSAAGKRTPSSGTAVQALWAAGGASRNALPAGTVSLLLTGRRAPVDARTVSGRACLAAAAAATSTRRITAGGGIALLLTGSASADSDIDGDPGPPTLRWLVGAPYTTWPVGEPTF</sequence>
<dbReference type="Proteomes" id="UP001612741">
    <property type="component" value="Unassembled WGS sequence"/>
</dbReference>